<proteinExistence type="predicted"/>
<dbReference type="Proteomes" id="UP000009026">
    <property type="component" value="Chromosome"/>
</dbReference>
<dbReference type="AlphaFoldDB" id="A0A0H4X2A7"/>
<dbReference type="KEGG" id="mym:A176_004692"/>
<feature type="chain" id="PRO_5005212265" description="Lipoprotein" evidence="1">
    <location>
        <begin position="19"/>
        <end position="131"/>
    </location>
</feature>
<dbReference type="PATRIC" id="fig|1297742.4.peg.4738"/>
<organism evidence="2 3">
    <name type="scientific">Pseudomyxococcus hansupus</name>
    <dbReference type="NCBI Taxonomy" id="1297742"/>
    <lineage>
        <taxon>Bacteria</taxon>
        <taxon>Pseudomonadati</taxon>
        <taxon>Myxococcota</taxon>
        <taxon>Myxococcia</taxon>
        <taxon>Myxococcales</taxon>
        <taxon>Cystobacterineae</taxon>
        <taxon>Myxococcaceae</taxon>
        <taxon>Pseudomyxococcus</taxon>
    </lineage>
</organism>
<evidence type="ECO:0000256" key="1">
    <source>
        <dbReference type="SAM" id="SignalP"/>
    </source>
</evidence>
<dbReference type="RefSeq" id="WP_002637163.1">
    <property type="nucleotide sequence ID" value="NZ_CP012109.1"/>
</dbReference>
<evidence type="ECO:0000313" key="3">
    <source>
        <dbReference type="Proteomes" id="UP000009026"/>
    </source>
</evidence>
<keyword evidence="1" id="KW-0732">Signal</keyword>
<dbReference type="PROSITE" id="PS51257">
    <property type="entry name" value="PROKAR_LIPOPROTEIN"/>
    <property type="match status" value="1"/>
</dbReference>
<dbReference type="OrthoDB" id="5510920at2"/>
<keyword evidence="3" id="KW-1185">Reference proteome</keyword>
<evidence type="ECO:0000313" key="2">
    <source>
        <dbReference type="EMBL" id="AKQ67780.1"/>
    </source>
</evidence>
<name>A0A0H4X2A7_9BACT</name>
<dbReference type="STRING" id="1297742.A176_004692"/>
<dbReference type="EMBL" id="CP012109">
    <property type="protein sequence ID" value="AKQ67780.1"/>
    <property type="molecule type" value="Genomic_DNA"/>
</dbReference>
<accession>A0A0H4X2A7</accession>
<gene>
    <name evidence="2" type="ORF">A176_004692</name>
</gene>
<sequence length="131" mass="13448">MKHALAALLAAVSLTVLGCGDTEALAPEDTAPPEGQVSQQGTCTALCEFGGTISCTGTTCVATDYSGVSCDGAFTACPDFACPGGQPQCSEYEYTACSTRGREIDCCEGNRPNICLCAGVIGGRNQWLCFN</sequence>
<feature type="signal peptide" evidence="1">
    <location>
        <begin position="1"/>
        <end position="18"/>
    </location>
</feature>
<protein>
    <recommendedName>
        <fullName evidence="4">Lipoprotein</fullName>
    </recommendedName>
</protein>
<evidence type="ECO:0008006" key="4">
    <source>
        <dbReference type="Google" id="ProtNLM"/>
    </source>
</evidence>
<reference evidence="2 3" key="1">
    <citation type="journal article" date="2016" name="PLoS ONE">
        <title>Complete Genome Sequence and Comparative Genomics of a Novel Myxobacterium Myxococcus hansupus.</title>
        <authorList>
            <person name="Sharma G."/>
            <person name="Narwani T."/>
            <person name="Subramanian S."/>
        </authorList>
    </citation>
    <scope>NUCLEOTIDE SEQUENCE [LARGE SCALE GENOMIC DNA]</scope>
    <source>
        <strain evidence="3">mixupus</strain>
    </source>
</reference>